<dbReference type="InParanoid" id="B0DZ64"/>
<dbReference type="Proteomes" id="UP000001194">
    <property type="component" value="Unassembled WGS sequence"/>
</dbReference>
<evidence type="ECO:0000313" key="2">
    <source>
        <dbReference type="EMBL" id="EDR00180.1"/>
    </source>
</evidence>
<dbReference type="RefSeq" id="XP_001889237.1">
    <property type="nucleotide sequence ID" value="XM_001889202.1"/>
</dbReference>
<dbReference type="GeneID" id="6084820"/>
<sequence length="86" mass="9629">MIYLQVHVIRDPAYKVLLGRPFDVLTGSVVVNSTDGGQTVTITDPNSGRRAMLPTFDRGKPPVMMKMHTEEDLQPKTEKVFQPSMI</sequence>
<dbReference type="EMBL" id="DS547153">
    <property type="protein sequence ID" value="EDR00180.1"/>
    <property type="molecule type" value="Genomic_DNA"/>
</dbReference>
<dbReference type="AlphaFoldDB" id="B0DZ64"/>
<keyword evidence="3" id="KW-1185">Reference proteome</keyword>
<evidence type="ECO:0000313" key="3">
    <source>
        <dbReference type="Proteomes" id="UP000001194"/>
    </source>
</evidence>
<evidence type="ECO:0000256" key="1">
    <source>
        <dbReference type="SAM" id="MobiDB-lite"/>
    </source>
</evidence>
<dbReference type="KEGG" id="lbc:LACBIDRAFT_314759"/>
<name>B0DZ64_LACBS</name>
<accession>B0DZ64</accession>
<proteinExistence type="predicted"/>
<gene>
    <name evidence="2" type="ORF">LACBIDRAFT_314759</name>
</gene>
<protein>
    <submittedName>
        <fullName evidence="2">Predicted protein</fullName>
    </submittedName>
</protein>
<dbReference type="HOGENOM" id="CLU_003921_8_1_1"/>
<dbReference type="OrthoDB" id="3048530at2759"/>
<reference evidence="2 3" key="1">
    <citation type="journal article" date="2008" name="Nature">
        <title>The genome of Laccaria bicolor provides insights into mycorrhizal symbiosis.</title>
        <authorList>
            <person name="Martin F."/>
            <person name="Aerts A."/>
            <person name="Ahren D."/>
            <person name="Brun A."/>
            <person name="Danchin E.G.J."/>
            <person name="Duchaussoy F."/>
            <person name="Gibon J."/>
            <person name="Kohler A."/>
            <person name="Lindquist E."/>
            <person name="Pereda V."/>
            <person name="Salamov A."/>
            <person name="Shapiro H.J."/>
            <person name="Wuyts J."/>
            <person name="Blaudez D."/>
            <person name="Buee M."/>
            <person name="Brokstein P."/>
            <person name="Canbaeck B."/>
            <person name="Cohen D."/>
            <person name="Courty P.E."/>
            <person name="Coutinho P.M."/>
            <person name="Delaruelle C."/>
            <person name="Detter J.C."/>
            <person name="Deveau A."/>
            <person name="DiFazio S."/>
            <person name="Duplessis S."/>
            <person name="Fraissinet-Tachet L."/>
            <person name="Lucic E."/>
            <person name="Frey-Klett P."/>
            <person name="Fourrey C."/>
            <person name="Feussner I."/>
            <person name="Gay G."/>
            <person name="Grimwood J."/>
            <person name="Hoegger P.J."/>
            <person name="Jain P."/>
            <person name="Kilaru S."/>
            <person name="Labbe J."/>
            <person name="Lin Y.C."/>
            <person name="Legue V."/>
            <person name="Le Tacon F."/>
            <person name="Marmeisse R."/>
            <person name="Melayah D."/>
            <person name="Montanini B."/>
            <person name="Muratet M."/>
            <person name="Nehls U."/>
            <person name="Niculita-Hirzel H."/>
            <person name="Oudot-Le Secq M.P."/>
            <person name="Peter M."/>
            <person name="Quesneville H."/>
            <person name="Rajashekar B."/>
            <person name="Reich M."/>
            <person name="Rouhier N."/>
            <person name="Schmutz J."/>
            <person name="Yin T."/>
            <person name="Chalot M."/>
            <person name="Henrissat B."/>
            <person name="Kuees U."/>
            <person name="Lucas S."/>
            <person name="Van de Peer Y."/>
            <person name="Podila G.K."/>
            <person name="Polle A."/>
            <person name="Pukkila P.J."/>
            <person name="Richardson P.M."/>
            <person name="Rouze P."/>
            <person name="Sanders I.R."/>
            <person name="Stajich J.E."/>
            <person name="Tunlid A."/>
            <person name="Tuskan G."/>
            <person name="Grigoriev I.V."/>
        </authorList>
    </citation>
    <scope>NUCLEOTIDE SEQUENCE [LARGE SCALE GENOMIC DNA]</scope>
    <source>
        <strain evidence="3">S238N-H82 / ATCC MYA-4686</strain>
    </source>
</reference>
<feature type="region of interest" description="Disordered" evidence="1">
    <location>
        <begin position="40"/>
        <end position="63"/>
    </location>
</feature>
<organism evidence="3">
    <name type="scientific">Laccaria bicolor (strain S238N-H82 / ATCC MYA-4686)</name>
    <name type="common">Bicoloured deceiver</name>
    <name type="synonym">Laccaria laccata var. bicolor</name>
    <dbReference type="NCBI Taxonomy" id="486041"/>
    <lineage>
        <taxon>Eukaryota</taxon>
        <taxon>Fungi</taxon>
        <taxon>Dikarya</taxon>
        <taxon>Basidiomycota</taxon>
        <taxon>Agaricomycotina</taxon>
        <taxon>Agaricomycetes</taxon>
        <taxon>Agaricomycetidae</taxon>
        <taxon>Agaricales</taxon>
        <taxon>Agaricineae</taxon>
        <taxon>Hydnangiaceae</taxon>
        <taxon>Laccaria</taxon>
    </lineage>
</organism>